<evidence type="ECO:0000256" key="4">
    <source>
        <dbReference type="ARBA" id="ARBA00023136"/>
    </source>
</evidence>
<sequence>MPSDPTPDPRSAPSAERPGRRMPLNPTLRALLAIVLFTYTAQNMLNASIAPLSRALGIPGWVVGAAVSLAALTVAALSQFWGRRSISWGRRRVLLAALLLALIAGSLFSGAVLLRSFALVGPLAAGAAIMIARGPFFGAAVAAIPPTGQALIAEATPDETTRVAGISAFSGAVQLSIMIGSLISSALGAWWIYGPVHATPVFIAIALGIGLVTIPKDGPARAASGSADSASKRARATLPPKVRWADPRVLPWILGIFGIFFANGVVQITMGFLVQDRIGLDPQKTVSVTALMLLANAAGGMLMQLVVVPRAALAPKVLLRLGMTSGFVSLIALSLVSSAPLLALSTFALGAASGLASPGFSAGASLAVSDAEQGGVAGVVSATGALTWIFAPVIATALYGWHAASPFLVSLGLFAISLAFAWRVHGGEGEAR</sequence>
<feature type="transmembrane region" description="Helical" evidence="6">
    <location>
        <begin position="120"/>
        <end position="142"/>
    </location>
</feature>
<dbReference type="InterPro" id="IPR036259">
    <property type="entry name" value="MFS_trans_sf"/>
</dbReference>
<keyword evidence="3 6" id="KW-1133">Transmembrane helix</keyword>
<dbReference type="Proteomes" id="UP000617426">
    <property type="component" value="Unassembled WGS sequence"/>
</dbReference>
<comment type="subcellular location">
    <subcellularLocation>
        <location evidence="1">Cell membrane</location>
        <topology evidence="1">Multi-pass membrane protein</topology>
    </subcellularLocation>
</comment>
<dbReference type="PROSITE" id="PS50850">
    <property type="entry name" value="MFS"/>
    <property type="match status" value="1"/>
</dbReference>
<reference evidence="8" key="1">
    <citation type="submission" date="2020-08" db="EMBL/GenBank/DDBJ databases">
        <title>Sequencing the genomes of 1000 actinobacteria strains.</title>
        <authorList>
            <person name="Klenk H.-P."/>
        </authorList>
    </citation>
    <scope>NUCLEOTIDE SEQUENCE</scope>
    <source>
        <strain evidence="8">DSM 10695</strain>
    </source>
</reference>
<evidence type="ECO:0000259" key="7">
    <source>
        <dbReference type="PROSITE" id="PS50850"/>
    </source>
</evidence>
<evidence type="ECO:0000256" key="2">
    <source>
        <dbReference type="ARBA" id="ARBA00022692"/>
    </source>
</evidence>
<feature type="transmembrane region" description="Helical" evidence="6">
    <location>
        <begin position="163"/>
        <end position="184"/>
    </location>
</feature>
<evidence type="ECO:0000256" key="3">
    <source>
        <dbReference type="ARBA" id="ARBA00022989"/>
    </source>
</evidence>
<feature type="transmembrane region" description="Helical" evidence="6">
    <location>
        <begin position="249"/>
        <end position="274"/>
    </location>
</feature>
<feature type="transmembrane region" description="Helical" evidence="6">
    <location>
        <begin position="317"/>
        <end position="336"/>
    </location>
</feature>
<name>A0A923E5C3_9ACTO</name>
<keyword evidence="2 6" id="KW-0812">Transmembrane</keyword>
<feature type="transmembrane region" description="Helical" evidence="6">
    <location>
        <begin position="58"/>
        <end position="81"/>
    </location>
</feature>
<feature type="compositionally biased region" description="Pro residues" evidence="5">
    <location>
        <begin position="1"/>
        <end position="10"/>
    </location>
</feature>
<feature type="transmembrane region" description="Helical" evidence="6">
    <location>
        <begin position="375"/>
        <end position="401"/>
    </location>
</feature>
<dbReference type="EMBL" id="JACHMK010000001">
    <property type="protein sequence ID" value="MBB6335102.1"/>
    <property type="molecule type" value="Genomic_DNA"/>
</dbReference>
<feature type="region of interest" description="Disordered" evidence="5">
    <location>
        <begin position="1"/>
        <end position="23"/>
    </location>
</feature>
<dbReference type="PANTHER" id="PTHR23546">
    <property type="entry name" value="TRANSPORT PROTEIN"/>
    <property type="match status" value="1"/>
</dbReference>
<dbReference type="InterPro" id="IPR011701">
    <property type="entry name" value="MFS"/>
</dbReference>
<proteinExistence type="predicted"/>
<evidence type="ECO:0000256" key="6">
    <source>
        <dbReference type="SAM" id="Phobius"/>
    </source>
</evidence>
<keyword evidence="4 6" id="KW-0472">Membrane</keyword>
<evidence type="ECO:0000313" key="8">
    <source>
        <dbReference type="EMBL" id="MBB6335102.1"/>
    </source>
</evidence>
<comment type="caution">
    <text evidence="8">The sequence shown here is derived from an EMBL/GenBank/DDBJ whole genome shotgun (WGS) entry which is preliminary data.</text>
</comment>
<organism evidence="8 9">
    <name type="scientific">Schaalia hyovaginalis</name>
    <dbReference type="NCBI Taxonomy" id="29316"/>
    <lineage>
        <taxon>Bacteria</taxon>
        <taxon>Bacillati</taxon>
        <taxon>Actinomycetota</taxon>
        <taxon>Actinomycetes</taxon>
        <taxon>Actinomycetales</taxon>
        <taxon>Actinomycetaceae</taxon>
        <taxon>Schaalia</taxon>
    </lineage>
</organism>
<protein>
    <submittedName>
        <fullName evidence="8">MFS family permease</fullName>
    </submittedName>
</protein>
<accession>A0A923E5C3</accession>
<dbReference type="GO" id="GO:0005886">
    <property type="term" value="C:plasma membrane"/>
    <property type="evidence" value="ECO:0007669"/>
    <property type="project" value="UniProtKB-SubCell"/>
</dbReference>
<gene>
    <name evidence="8" type="ORF">HD592_001667</name>
</gene>
<dbReference type="AlphaFoldDB" id="A0A923E5C3"/>
<feature type="transmembrane region" description="Helical" evidence="6">
    <location>
        <begin position="30"/>
        <end position="52"/>
    </location>
</feature>
<feature type="transmembrane region" description="Helical" evidence="6">
    <location>
        <begin position="407"/>
        <end position="424"/>
    </location>
</feature>
<feature type="domain" description="Major facilitator superfamily (MFS) profile" evidence="7">
    <location>
        <begin position="26"/>
        <end position="429"/>
    </location>
</feature>
<feature type="transmembrane region" description="Helical" evidence="6">
    <location>
        <begin position="190"/>
        <end position="214"/>
    </location>
</feature>
<dbReference type="InterPro" id="IPR020846">
    <property type="entry name" value="MFS_dom"/>
</dbReference>
<feature type="transmembrane region" description="Helical" evidence="6">
    <location>
        <begin position="93"/>
        <end position="114"/>
    </location>
</feature>
<feature type="transmembrane region" description="Helical" evidence="6">
    <location>
        <begin position="286"/>
        <end position="308"/>
    </location>
</feature>
<dbReference type="Pfam" id="PF07690">
    <property type="entry name" value="MFS_1"/>
    <property type="match status" value="1"/>
</dbReference>
<dbReference type="SUPFAM" id="SSF103473">
    <property type="entry name" value="MFS general substrate transporter"/>
    <property type="match status" value="1"/>
</dbReference>
<dbReference type="PANTHER" id="PTHR23546:SF1">
    <property type="entry name" value="MEMBRANE PROTEIN"/>
    <property type="match status" value="1"/>
</dbReference>
<evidence type="ECO:0000313" key="9">
    <source>
        <dbReference type="Proteomes" id="UP000617426"/>
    </source>
</evidence>
<feature type="transmembrane region" description="Helical" evidence="6">
    <location>
        <begin position="342"/>
        <end position="368"/>
    </location>
</feature>
<keyword evidence="9" id="KW-1185">Reference proteome</keyword>
<dbReference type="GO" id="GO:0022857">
    <property type="term" value="F:transmembrane transporter activity"/>
    <property type="evidence" value="ECO:0007669"/>
    <property type="project" value="InterPro"/>
</dbReference>
<evidence type="ECO:0000256" key="1">
    <source>
        <dbReference type="ARBA" id="ARBA00004651"/>
    </source>
</evidence>
<dbReference type="Gene3D" id="1.20.1250.20">
    <property type="entry name" value="MFS general substrate transporter like domains"/>
    <property type="match status" value="1"/>
</dbReference>
<evidence type="ECO:0000256" key="5">
    <source>
        <dbReference type="SAM" id="MobiDB-lite"/>
    </source>
</evidence>